<sequence>MTTPVSGSSLPQTRDTVSVLELIDSNGAPITFQTLTPSKSTSSSSSSYITSSEPDVTVDPSTTTTSFVSATAPAPGLPTSSPGTSDDEGDSLSSSTSVPTIDPTVAPQTDDGNVGGGNAQPSPSSAVATDDDSSSNGPEAATVAGSVLGGVAALAGILILALFLLKWKKRQNTLKLMRGSTSERGTGGGLVGNSGPGGGDGSGGMSERRRSIPFAIPAALANLTGHKRISGRSAASADGGERGFSKVSGRKLPPVIQFGGDGYSDPRDTILSDQSIEYRDSAFPGLGGGLAPTRLAVGAPMRPESGVPVFNPGPARTPKTEQGPFSPVSDNSPLAPPPRDPLGRSHPSYDGSSRSHGSASRFTEEL</sequence>
<evidence type="ECO:0000313" key="4">
    <source>
        <dbReference type="Proteomes" id="UP001369815"/>
    </source>
</evidence>
<feature type="region of interest" description="Disordered" evidence="1">
    <location>
        <begin position="27"/>
        <end position="139"/>
    </location>
</feature>
<name>A0AAX6MHK8_9PEZI</name>
<dbReference type="AlphaFoldDB" id="A0AAX6MHK8"/>
<feature type="region of interest" description="Disordered" evidence="1">
    <location>
        <begin position="290"/>
        <end position="366"/>
    </location>
</feature>
<comment type="caution">
    <text evidence="3">The sequence shown here is derived from an EMBL/GenBank/DDBJ whole genome shotgun (WGS) entry which is preliminary data.</text>
</comment>
<dbReference type="Proteomes" id="UP001369815">
    <property type="component" value="Unassembled WGS sequence"/>
</dbReference>
<feature type="compositionally biased region" description="Gly residues" evidence="1">
    <location>
        <begin position="185"/>
        <end position="204"/>
    </location>
</feature>
<feature type="region of interest" description="Disordered" evidence="1">
    <location>
        <begin position="178"/>
        <end position="208"/>
    </location>
</feature>
<feature type="compositionally biased region" description="Low complexity" evidence="1">
    <location>
        <begin position="34"/>
        <end position="74"/>
    </location>
</feature>
<feature type="compositionally biased region" description="Polar residues" evidence="1">
    <location>
        <begin position="350"/>
        <end position="366"/>
    </location>
</feature>
<keyword evidence="2" id="KW-0812">Transmembrane</keyword>
<evidence type="ECO:0000313" key="3">
    <source>
        <dbReference type="EMBL" id="KAK6951933.1"/>
    </source>
</evidence>
<reference evidence="3 4" key="1">
    <citation type="journal article" date="2024" name="Front Chem Biol">
        <title>Unveiling the potential of Daldinia eschscholtzii MFLUCC 19-0629 through bioactivity and bioinformatics studies for enhanced sustainable agriculture production.</title>
        <authorList>
            <person name="Brooks S."/>
            <person name="Weaver J.A."/>
            <person name="Klomchit A."/>
            <person name="Alharthi S.A."/>
            <person name="Onlamun T."/>
            <person name="Nurani R."/>
            <person name="Vong T.K."/>
            <person name="Alberti F."/>
            <person name="Greco C."/>
        </authorList>
    </citation>
    <scope>NUCLEOTIDE SEQUENCE [LARGE SCALE GENOMIC DNA]</scope>
    <source>
        <strain evidence="3">MFLUCC 19-0629</strain>
    </source>
</reference>
<gene>
    <name evidence="3" type="ORF">Daesc_006458</name>
</gene>
<feature type="region of interest" description="Disordered" evidence="1">
    <location>
        <begin position="229"/>
        <end position="269"/>
    </location>
</feature>
<protein>
    <submittedName>
        <fullName evidence="3">Uncharacterized protein</fullName>
    </submittedName>
</protein>
<feature type="transmembrane region" description="Helical" evidence="2">
    <location>
        <begin position="143"/>
        <end position="165"/>
    </location>
</feature>
<organism evidence="3 4">
    <name type="scientific">Daldinia eschscholtzii</name>
    <dbReference type="NCBI Taxonomy" id="292717"/>
    <lineage>
        <taxon>Eukaryota</taxon>
        <taxon>Fungi</taxon>
        <taxon>Dikarya</taxon>
        <taxon>Ascomycota</taxon>
        <taxon>Pezizomycotina</taxon>
        <taxon>Sordariomycetes</taxon>
        <taxon>Xylariomycetidae</taxon>
        <taxon>Xylariales</taxon>
        <taxon>Hypoxylaceae</taxon>
        <taxon>Daldinia</taxon>
    </lineage>
</organism>
<evidence type="ECO:0000256" key="2">
    <source>
        <dbReference type="SAM" id="Phobius"/>
    </source>
</evidence>
<dbReference type="EMBL" id="JBANMG010000006">
    <property type="protein sequence ID" value="KAK6951933.1"/>
    <property type="molecule type" value="Genomic_DNA"/>
</dbReference>
<keyword evidence="4" id="KW-1185">Reference proteome</keyword>
<proteinExistence type="predicted"/>
<keyword evidence="2" id="KW-1133">Transmembrane helix</keyword>
<evidence type="ECO:0000256" key="1">
    <source>
        <dbReference type="SAM" id="MobiDB-lite"/>
    </source>
</evidence>
<keyword evidence="2" id="KW-0472">Membrane</keyword>
<accession>A0AAX6MHK8</accession>